<reference evidence="1" key="1">
    <citation type="journal article" date="2021" name="Environ. Microbiol.">
        <title>Gene family expansions and transcriptome signatures uncover fungal adaptations to wood decay.</title>
        <authorList>
            <person name="Hage H."/>
            <person name="Miyauchi S."/>
            <person name="Viragh M."/>
            <person name="Drula E."/>
            <person name="Min B."/>
            <person name="Chaduli D."/>
            <person name="Navarro D."/>
            <person name="Favel A."/>
            <person name="Norest M."/>
            <person name="Lesage-Meessen L."/>
            <person name="Balint B."/>
            <person name="Merenyi Z."/>
            <person name="de Eugenio L."/>
            <person name="Morin E."/>
            <person name="Martinez A.T."/>
            <person name="Baldrian P."/>
            <person name="Stursova M."/>
            <person name="Martinez M.J."/>
            <person name="Novotny C."/>
            <person name="Magnuson J.K."/>
            <person name="Spatafora J.W."/>
            <person name="Maurice S."/>
            <person name="Pangilinan J."/>
            <person name="Andreopoulos W."/>
            <person name="LaButti K."/>
            <person name="Hundley H."/>
            <person name="Na H."/>
            <person name="Kuo A."/>
            <person name="Barry K."/>
            <person name="Lipzen A."/>
            <person name="Henrissat B."/>
            <person name="Riley R."/>
            <person name="Ahrendt S."/>
            <person name="Nagy L.G."/>
            <person name="Grigoriev I.V."/>
            <person name="Martin F."/>
            <person name="Rosso M.N."/>
        </authorList>
    </citation>
    <scope>NUCLEOTIDE SEQUENCE</scope>
    <source>
        <strain evidence="1">CBS 384.51</strain>
    </source>
</reference>
<keyword evidence="2" id="KW-1185">Reference proteome</keyword>
<evidence type="ECO:0000313" key="2">
    <source>
        <dbReference type="Proteomes" id="UP001055072"/>
    </source>
</evidence>
<gene>
    <name evidence="1" type="ORF">BDY19DRAFT_995473</name>
</gene>
<comment type="caution">
    <text evidence="1">The sequence shown here is derived from an EMBL/GenBank/DDBJ whole genome shotgun (WGS) entry which is preliminary data.</text>
</comment>
<dbReference type="Proteomes" id="UP001055072">
    <property type="component" value="Unassembled WGS sequence"/>
</dbReference>
<sequence>MAPVLPRMFMGSSLSLATVGLQEDSLDATARDTVVYHTLSAATPRLSLFPFDDFLSGCPLAGLAKTSPPARSSMSFVHLALASTLFAFGSQAVHARFASIQFSPLEQCGNFTVAFSGGKLPQALPLSLTVVPFNLTPIRIGIADMAWDNTTLKGAAFTFLPLPAGTQFVASLDDANGHSAAFVSDVIKVQSSDNTTCLPTIQTTPARYTFDESISQCRDFHVTYDASTVSTPPKVRAFLPRTFAFPLAQDNSTSTAGNTSFVANLFRGQQTVLMASDDTGYLQSTNLLSVEGDSLSPKGCLPQFPASNQTTQMVANNSTASGTVGQGATKTTLSKTAIVAIVLVCVGTISGLMGAMIWFLCRERRRVKMKEAEDIEDSFLIVSGKRGSNRRTDGEKTFSQTSQDLPSAPPMAITYFSSTSPVPRAPPLTLQRGSRTSDIRVSGADRGSNYSGYSRHSSGFIRDPVYTDANLDLLEPTSASYASSSVPTRGGRSTPAGLPISQIPVPIATPSPTYIAPLRVPTVMIERSQGLRSPRSPRSPTDSLSSDEIEHILDMATMYGAPTSPLGSVRSDAYRDSIMSASGYGGRSDRADENATIASVSSQRMGTFLRPSPASTPMRMPSPNGLLTPDTARGPPLVPLPSSPVPSPLTSPTGSQFALAGGHLSSAFLHI</sequence>
<dbReference type="EMBL" id="MU274920">
    <property type="protein sequence ID" value="KAI0087054.1"/>
    <property type="molecule type" value="Genomic_DNA"/>
</dbReference>
<protein>
    <submittedName>
        <fullName evidence="1">Uncharacterized protein</fullName>
    </submittedName>
</protein>
<proteinExistence type="predicted"/>
<name>A0ACB8TZ06_9APHY</name>
<organism evidence="1 2">
    <name type="scientific">Irpex rosettiformis</name>
    <dbReference type="NCBI Taxonomy" id="378272"/>
    <lineage>
        <taxon>Eukaryota</taxon>
        <taxon>Fungi</taxon>
        <taxon>Dikarya</taxon>
        <taxon>Basidiomycota</taxon>
        <taxon>Agaricomycotina</taxon>
        <taxon>Agaricomycetes</taxon>
        <taxon>Polyporales</taxon>
        <taxon>Irpicaceae</taxon>
        <taxon>Irpex</taxon>
    </lineage>
</organism>
<accession>A0ACB8TZ06</accession>
<evidence type="ECO:0000313" key="1">
    <source>
        <dbReference type="EMBL" id="KAI0087054.1"/>
    </source>
</evidence>